<dbReference type="STRING" id="1499966.U14_02440"/>
<dbReference type="HOGENOM" id="CLU_013584_15_4_0"/>
<dbReference type="PROSITE" id="PS50878">
    <property type="entry name" value="RT_POL"/>
    <property type="match status" value="1"/>
</dbReference>
<organism evidence="2">
    <name type="scientific">Candidatus Moduliflexus flocculans</name>
    <dbReference type="NCBI Taxonomy" id="1499966"/>
    <lineage>
        <taxon>Bacteria</taxon>
        <taxon>Candidatus Moduliflexota</taxon>
        <taxon>Candidatus Moduliflexia</taxon>
        <taxon>Candidatus Moduliflexales</taxon>
        <taxon>Candidatus Moduliflexaceae</taxon>
    </lineage>
</organism>
<dbReference type="CDD" id="cd01651">
    <property type="entry name" value="RT_G2_intron"/>
    <property type="match status" value="1"/>
</dbReference>
<dbReference type="PANTHER" id="PTHR34047">
    <property type="entry name" value="NUCLEAR INTRON MATURASE 1, MITOCHONDRIAL-RELATED"/>
    <property type="match status" value="1"/>
</dbReference>
<dbReference type="NCBIfam" id="TIGR04416">
    <property type="entry name" value="group_II_RT_mat"/>
    <property type="match status" value="1"/>
</dbReference>
<keyword evidence="2" id="KW-0548">Nucleotidyltransferase</keyword>
<dbReference type="InterPro" id="IPR043502">
    <property type="entry name" value="DNA/RNA_pol_sf"/>
</dbReference>
<keyword evidence="2" id="KW-0808">Transferase</keyword>
<proteinExistence type="predicted"/>
<dbReference type="Pfam" id="PF08388">
    <property type="entry name" value="GIIM"/>
    <property type="match status" value="1"/>
</dbReference>
<evidence type="ECO:0000259" key="1">
    <source>
        <dbReference type="PROSITE" id="PS50878"/>
    </source>
</evidence>
<reference evidence="2" key="1">
    <citation type="journal article" date="2015" name="PeerJ">
        <title>First genomic representation of candidate bacterial phylum KSB3 points to enhanced environmental sensing as a trigger of wastewater bulking.</title>
        <authorList>
            <person name="Sekiguchi Y."/>
            <person name="Ohashi A."/>
            <person name="Parks D.H."/>
            <person name="Yamauchi T."/>
            <person name="Tyson G.W."/>
            <person name="Hugenholtz P."/>
        </authorList>
    </citation>
    <scope>NUCLEOTIDE SEQUENCE [LARGE SCALE GENOMIC DNA]</scope>
</reference>
<evidence type="ECO:0000313" key="2">
    <source>
        <dbReference type="EMBL" id="GAK51197.1"/>
    </source>
</evidence>
<dbReference type="Pfam" id="PF00078">
    <property type="entry name" value="RVT_1"/>
    <property type="match status" value="1"/>
</dbReference>
<dbReference type="InterPro" id="IPR000477">
    <property type="entry name" value="RT_dom"/>
</dbReference>
<dbReference type="PANTHER" id="PTHR34047:SF8">
    <property type="entry name" value="PROTEIN YKFC"/>
    <property type="match status" value="1"/>
</dbReference>
<gene>
    <name evidence="2" type="ORF">U14_02440</name>
</gene>
<dbReference type="InterPro" id="IPR013597">
    <property type="entry name" value="Mat_intron_G2"/>
</dbReference>
<dbReference type="InterPro" id="IPR025960">
    <property type="entry name" value="RVT_N"/>
</dbReference>
<keyword evidence="2" id="KW-0695">RNA-directed DNA polymerase</keyword>
<dbReference type="AlphaFoldDB" id="A0A081BLD1"/>
<dbReference type="GO" id="GO:0003964">
    <property type="term" value="F:RNA-directed DNA polymerase activity"/>
    <property type="evidence" value="ECO:0007669"/>
    <property type="project" value="UniProtKB-KW"/>
</dbReference>
<evidence type="ECO:0000313" key="3">
    <source>
        <dbReference type="Proteomes" id="UP000030700"/>
    </source>
</evidence>
<dbReference type="EMBL" id="DF820457">
    <property type="protein sequence ID" value="GAK51197.1"/>
    <property type="molecule type" value="Genomic_DNA"/>
</dbReference>
<dbReference type="SUPFAM" id="SSF56672">
    <property type="entry name" value="DNA/RNA polymerases"/>
    <property type="match status" value="1"/>
</dbReference>
<name>A0A081BLD1_9BACT</name>
<dbReference type="Proteomes" id="UP000030700">
    <property type="component" value="Unassembled WGS sequence"/>
</dbReference>
<dbReference type="InterPro" id="IPR030931">
    <property type="entry name" value="Group_II_RT_mat"/>
</dbReference>
<accession>A0A081BLD1</accession>
<sequence length="473" mass="54237">MAENWQGIDWPRAERQVRQMQAEIVKAVRAGNTRGIIQWQDRLTQSREAKWLAVRRVTSSGGKHTSGVDKDVWTRPAQKWEAAQRMDPRAYRPQPARRTYIPKANGAQRPLGILTMADRAMQALYYFAVDPVAETTSDPHSYGFRQYRSTADAITRCLEIFREPNAPEWVLEADIEACFDSISHQWLLEHVLMEQRILRAWLSAGYVEKGRTHPTTKGLPQGGVISPTLANMALDGLERLLHEHFAYRANRTRSDRVQLVRFADDFIVTATNKAMLHEEVKPLLAQFLAQRGMQFSESKTRMTHVKEGFEFLGFHVKKSLFGRAQAAPTRKRFDAVMEQVQAALQDNSVATAAQAIARLTPVIRGWATYYDHVEQRGLFAELDDAVYQACEAWAKRRHPGWFNGKAIARYFTPIKGQSPCFTDERGQRLFRAQEMPPRQHAAIDPASNAYDPQWDRYFAARKRAHRTEEKKKA</sequence>
<feature type="domain" description="Reverse transcriptase" evidence="1">
    <location>
        <begin position="82"/>
        <end position="316"/>
    </location>
</feature>
<dbReference type="Pfam" id="PF13655">
    <property type="entry name" value="RVT_N"/>
    <property type="match status" value="1"/>
</dbReference>
<dbReference type="InterPro" id="IPR051083">
    <property type="entry name" value="GrpII_Intron_Splice-Mob/Def"/>
</dbReference>
<keyword evidence="3" id="KW-1185">Reference proteome</keyword>
<protein>
    <submittedName>
        <fullName evidence="2">RNA-directed DNA polymerase</fullName>
    </submittedName>
</protein>